<reference evidence="4" key="1">
    <citation type="submission" date="2012-12" db="EMBL/GenBank/DDBJ databases">
        <authorList>
            <person name="Hellsten U."/>
            <person name="Grimwood J."/>
            <person name="Chapman J.A."/>
            <person name="Shapiro H."/>
            <person name="Aerts A."/>
            <person name="Otillar R.P."/>
            <person name="Terry A.Y."/>
            <person name="Boore J.L."/>
            <person name="Simakov O."/>
            <person name="Marletaz F."/>
            <person name="Cho S.-J."/>
            <person name="Edsinger-Gonzales E."/>
            <person name="Havlak P."/>
            <person name="Kuo D.-H."/>
            <person name="Larsson T."/>
            <person name="Lv J."/>
            <person name="Arendt D."/>
            <person name="Savage R."/>
            <person name="Osoegawa K."/>
            <person name="de Jong P."/>
            <person name="Lindberg D.R."/>
            <person name="Seaver E.C."/>
            <person name="Weisblat D.A."/>
            <person name="Putnam N.H."/>
            <person name="Grigoriev I.V."/>
            <person name="Rokhsar D.S."/>
        </authorList>
    </citation>
    <scope>NUCLEOTIDE SEQUENCE</scope>
    <source>
        <strain evidence="4">I ESC-2004</strain>
    </source>
</reference>
<feature type="transmembrane region" description="Helical" evidence="1">
    <location>
        <begin position="21"/>
        <end position="38"/>
    </location>
</feature>
<dbReference type="EnsemblMetazoa" id="CapteT192752">
    <property type="protein sequence ID" value="CapteP192752"/>
    <property type="gene ID" value="CapteG192752"/>
</dbReference>
<dbReference type="EMBL" id="KB296273">
    <property type="protein sequence ID" value="ELU11948.1"/>
    <property type="molecule type" value="Genomic_DNA"/>
</dbReference>
<sequence>MNPESPSEKSQRRTGGLAMTLFLWFIVLSIGPVVIVGLNEYQTGKEGIVKDRYDQLSSVNFQLTQRVNEYFDTILTNLFIMAAPSEAFIAELVKAPGLKTQSLSEFINSREYGDIYEQYSMEYVDFLRFYDYSDVILGDVEGNILYTVNEYSDLGENLFSSELSNTLFSKAVKASFYDQKPKYADLAAYPPVGNEKVVFLILPLADSLQKTVGFIAVQIRPKNIQVMFDKGKDRKIRFGTQLENQKLFNFADDNPLINLWLSHLEDDGDYREDEAHSGAIFSDNGHAHEPAGEHEHDLDSISEDFDSLSLDDQDVLSRAAKASLSHIRSYIH</sequence>
<feature type="non-terminal residue" evidence="2">
    <location>
        <position position="332"/>
    </location>
</feature>
<dbReference type="Proteomes" id="UP000014760">
    <property type="component" value="Unassembled WGS sequence"/>
</dbReference>
<evidence type="ECO:0000313" key="4">
    <source>
        <dbReference type="Proteomes" id="UP000014760"/>
    </source>
</evidence>
<keyword evidence="1" id="KW-0812">Transmembrane</keyword>
<evidence type="ECO:0000313" key="3">
    <source>
        <dbReference type="EnsemblMetazoa" id="CapteP192752"/>
    </source>
</evidence>
<keyword evidence="1" id="KW-1133">Transmembrane helix</keyword>
<dbReference type="EMBL" id="AMQN01040149">
    <property type="status" value="NOT_ANNOTATED_CDS"/>
    <property type="molecule type" value="Genomic_DNA"/>
</dbReference>
<name>R7UZE2_CAPTE</name>
<dbReference type="HOGENOM" id="CLU_838294_0_0_1"/>
<proteinExistence type="predicted"/>
<accession>R7UZE2</accession>
<reference evidence="3" key="3">
    <citation type="submission" date="2015-06" db="UniProtKB">
        <authorList>
            <consortium name="EnsemblMetazoa"/>
        </authorList>
    </citation>
    <scope>IDENTIFICATION</scope>
</reference>
<evidence type="ECO:0008006" key="5">
    <source>
        <dbReference type="Google" id="ProtNLM"/>
    </source>
</evidence>
<organism evidence="2">
    <name type="scientific">Capitella teleta</name>
    <name type="common">Polychaete worm</name>
    <dbReference type="NCBI Taxonomy" id="283909"/>
    <lineage>
        <taxon>Eukaryota</taxon>
        <taxon>Metazoa</taxon>
        <taxon>Spiralia</taxon>
        <taxon>Lophotrochozoa</taxon>
        <taxon>Annelida</taxon>
        <taxon>Polychaeta</taxon>
        <taxon>Sedentaria</taxon>
        <taxon>Scolecida</taxon>
        <taxon>Capitellidae</taxon>
        <taxon>Capitella</taxon>
    </lineage>
</organism>
<reference evidence="2 4" key="2">
    <citation type="journal article" date="2013" name="Nature">
        <title>Insights into bilaterian evolution from three spiralian genomes.</title>
        <authorList>
            <person name="Simakov O."/>
            <person name="Marletaz F."/>
            <person name="Cho S.J."/>
            <person name="Edsinger-Gonzales E."/>
            <person name="Havlak P."/>
            <person name="Hellsten U."/>
            <person name="Kuo D.H."/>
            <person name="Larsson T."/>
            <person name="Lv J."/>
            <person name="Arendt D."/>
            <person name="Savage R."/>
            <person name="Osoegawa K."/>
            <person name="de Jong P."/>
            <person name="Grimwood J."/>
            <person name="Chapman J.A."/>
            <person name="Shapiro H."/>
            <person name="Aerts A."/>
            <person name="Otillar R.P."/>
            <person name="Terry A.Y."/>
            <person name="Boore J.L."/>
            <person name="Grigoriev I.V."/>
            <person name="Lindberg D.R."/>
            <person name="Seaver E.C."/>
            <person name="Weisblat D.A."/>
            <person name="Putnam N.H."/>
            <person name="Rokhsar D.S."/>
        </authorList>
    </citation>
    <scope>NUCLEOTIDE SEQUENCE</scope>
    <source>
        <strain evidence="2 4">I ESC-2004</strain>
    </source>
</reference>
<keyword evidence="1" id="KW-0472">Membrane</keyword>
<keyword evidence="4" id="KW-1185">Reference proteome</keyword>
<protein>
    <recommendedName>
        <fullName evidence="5">Cache domain-containing protein</fullName>
    </recommendedName>
</protein>
<evidence type="ECO:0000256" key="1">
    <source>
        <dbReference type="SAM" id="Phobius"/>
    </source>
</evidence>
<gene>
    <name evidence="2" type="ORF">CAPTEDRAFT_192752</name>
</gene>
<dbReference type="AlphaFoldDB" id="R7UZE2"/>
<evidence type="ECO:0000313" key="2">
    <source>
        <dbReference type="EMBL" id="ELU11948.1"/>
    </source>
</evidence>